<feature type="transmembrane region" description="Helical" evidence="1">
    <location>
        <begin position="366"/>
        <end position="383"/>
    </location>
</feature>
<keyword evidence="1" id="KW-0472">Membrane</keyword>
<protein>
    <submittedName>
        <fullName evidence="2">Wzy</fullName>
    </submittedName>
</protein>
<feature type="transmembrane region" description="Helical" evidence="1">
    <location>
        <begin position="283"/>
        <end position="302"/>
    </location>
</feature>
<feature type="transmembrane region" description="Helical" evidence="1">
    <location>
        <begin position="342"/>
        <end position="360"/>
    </location>
</feature>
<dbReference type="EMBL" id="AY654590">
    <property type="protein sequence ID" value="AAV74376.1"/>
    <property type="molecule type" value="Genomic_DNA"/>
</dbReference>
<dbReference type="NCBIfam" id="NF033860">
    <property type="entry name" value="Wzy_O6_O28"/>
    <property type="match status" value="1"/>
</dbReference>
<sequence>MKKSEFQAEKLIILFYFIINLCTFIIITSSSIYIGDPAGEYYTVPLDIAIILFISNTAIYYLLYLIYRCCVSHIAFHNEVIIKRIETLLFLGVTIALLGFFWIDYGRAEYQSTSPFGFVFRLIPYSVIWLLYVSINSKWNAKSIFLIVYYVAAKIIMGWSGILLALFWVLFIKYYSAKKRSFLFMCMCMTLLVILYFSAPIVYYLKYYIRYAGQFEFNYPVLLSKLTARLSTIQNVLYIYQNTNVFTNLYNKYLFDGFYFIEPITSILPRALLGISATNFETIYVNIVTGEFNPGVIFYLGLFGKLLAYFNTGIYNFGNFFIVTFVLLGGLFILLKLNFKKAANPFIFYTIIQFALSGSIEELSYTLYGICLVLIFCKIRFGIHNENRY</sequence>
<organism evidence="2">
    <name type="scientific">Escherichia coli</name>
    <dbReference type="NCBI Taxonomy" id="562"/>
    <lineage>
        <taxon>Bacteria</taxon>
        <taxon>Pseudomonadati</taxon>
        <taxon>Pseudomonadota</taxon>
        <taxon>Gammaproteobacteria</taxon>
        <taxon>Enterobacterales</taxon>
        <taxon>Enterobacteriaceae</taxon>
        <taxon>Escherichia</taxon>
    </lineage>
</organism>
<feature type="transmembrane region" description="Helical" evidence="1">
    <location>
        <begin position="87"/>
        <end position="103"/>
    </location>
</feature>
<evidence type="ECO:0000256" key="1">
    <source>
        <dbReference type="SAM" id="Phobius"/>
    </source>
</evidence>
<feature type="transmembrane region" description="Helical" evidence="1">
    <location>
        <begin position="115"/>
        <end position="135"/>
    </location>
</feature>
<accession>Q4KZ36</accession>
<keyword evidence="1" id="KW-0812">Transmembrane</keyword>
<dbReference type="AlphaFoldDB" id="Q4KZ36"/>
<gene>
    <name evidence="2" type="primary">wzy</name>
</gene>
<feature type="transmembrane region" description="Helical" evidence="1">
    <location>
        <begin position="182"/>
        <end position="205"/>
    </location>
</feature>
<feature type="transmembrane region" description="Helical" evidence="1">
    <location>
        <begin position="46"/>
        <end position="67"/>
    </location>
</feature>
<feature type="transmembrane region" description="Helical" evidence="1">
    <location>
        <begin position="147"/>
        <end position="170"/>
    </location>
</feature>
<reference evidence="2" key="1">
    <citation type="journal article" date="2005" name="FEMS Microbiol. Lett.">
        <title>Characterization of the Escherichia coli O59 and O155 O-antigen gene clusters: the atypical wzx genes are evolutionary related.</title>
        <authorList>
            <person name="Guo H."/>
            <person name="Kong Q."/>
            <person name="Cheng J."/>
            <person name="Wang L."/>
            <person name="Feng L."/>
        </authorList>
    </citation>
    <scope>NUCLEOTIDE SEQUENCE</scope>
</reference>
<keyword evidence="1" id="KW-1133">Transmembrane helix</keyword>
<name>Q4KZ36_ECOLX</name>
<evidence type="ECO:0000313" key="2">
    <source>
        <dbReference type="EMBL" id="AAV74376.1"/>
    </source>
</evidence>
<feature type="transmembrane region" description="Helical" evidence="1">
    <location>
        <begin position="12"/>
        <end position="34"/>
    </location>
</feature>
<feature type="transmembrane region" description="Helical" evidence="1">
    <location>
        <begin position="314"/>
        <end position="335"/>
    </location>
</feature>
<proteinExistence type="predicted"/>